<accession>A0AAW0DKK0</accession>
<dbReference type="AlphaFoldDB" id="A0AAW0DKK0"/>
<sequence>MFKWLGLMVVSDPSATSDIQPCEVEDKDLLSYIPVKELGPVAWDTMDLNQPWKPGNYRLAMSHLGGYYGTDRGMGTIADWERRHGTIPLITGHQPTCAIHPQETSPILKTIWIVPPNCYKVLGCDLLNPKCQSYPENLILLPSTLIDDFKENNFTIDVLRDNRIITFPTISSESEALLNSCSLRVDDANIRFLQVHLKISLWQHCMHGDIHAEYLEEIEERIEMIEEGARPVVEDQLDVAVREWLSKNANPPHL</sequence>
<dbReference type="Proteomes" id="UP001383192">
    <property type="component" value="Unassembled WGS sequence"/>
</dbReference>
<evidence type="ECO:0008006" key="3">
    <source>
        <dbReference type="Google" id="ProtNLM"/>
    </source>
</evidence>
<reference evidence="1 2" key="1">
    <citation type="submission" date="2024-01" db="EMBL/GenBank/DDBJ databases">
        <title>A draft genome for a cacao thread blight-causing isolate of Paramarasmius palmivorus.</title>
        <authorList>
            <person name="Baruah I.K."/>
            <person name="Bukari Y."/>
            <person name="Amoako-Attah I."/>
            <person name="Meinhardt L.W."/>
            <person name="Bailey B.A."/>
            <person name="Cohen S.P."/>
        </authorList>
    </citation>
    <scope>NUCLEOTIDE SEQUENCE [LARGE SCALE GENOMIC DNA]</scope>
    <source>
        <strain evidence="1 2">GH-12</strain>
    </source>
</reference>
<evidence type="ECO:0000313" key="1">
    <source>
        <dbReference type="EMBL" id="KAK7051374.1"/>
    </source>
</evidence>
<comment type="caution">
    <text evidence="1">The sequence shown here is derived from an EMBL/GenBank/DDBJ whole genome shotgun (WGS) entry which is preliminary data.</text>
</comment>
<dbReference type="EMBL" id="JAYKXP010000013">
    <property type="protein sequence ID" value="KAK7051374.1"/>
    <property type="molecule type" value="Genomic_DNA"/>
</dbReference>
<organism evidence="1 2">
    <name type="scientific">Paramarasmius palmivorus</name>
    <dbReference type="NCBI Taxonomy" id="297713"/>
    <lineage>
        <taxon>Eukaryota</taxon>
        <taxon>Fungi</taxon>
        <taxon>Dikarya</taxon>
        <taxon>Basidiomycota</taxon>
        <taxon>Agaricomycotina</taxon>
        <taxon>Agaricomycetes</taxon>
        <taxon>Agaricomycetidae</taxon>
        <taxon>Agaricales</taxon>
        <taxon>Marasmiineae</taxon>
        <taxon>Marasmiaceae</taxon>
        <taxon>Paramarasmius</taxon>
    </lineage>
</organism>
<gene>
    <name evidence="1" type="ORF">VNI00_004874</name>
</gene>
<protein>
    <recommendedName>
        <fullName evidence="3">HNH nuclease domain-containing protein</fullName>
    </recommendedName>
</protein>
<evidence type="ECO:0000313" key="2">
    <source>
        <dbReference type="Proteomes" id="UP001383192"/>
    </source>
</evidence>
<name>A0AAW0DKK0_9AGAR</name>
<proteinExistence type="predicted"/>
<keyword evidence="2" id="KW-1185">Reference proteome</keyword>